<dbReference type="Proteomes" id="UP000028123">
    <property type="component" value="Unassembled WGS sequence"/>
</dbReference>
<keyword evidence="2" id="KW-1185">Reference proteome</keyword>
<dbReference type="OrthoDB" id="2921025at2"/>
<dbReference type="eggNOG" id="ENOG503387T">
    <property type="taxonomic scope" value="Bacteria"/>
</dbReference>
<dbReference type="Pfam" id="PF08863">
    <property type="entry name" value="YolD"/>
    <property type="match status" value="1"/>
</dbReference>
<dbReference type="AlphaFoldDB" id="A0A081NY30"/>
<evidence type="ECO:0008006" key="3">
    <source>
        <dbReference type="Google" id="ProtNLM"/>
    </source>
</evidence>
<comment type="caution">
    <text evidence="1">The sequence shown here is derived from an EMBL/GenBank/DDBJ whole genome shotgun (WGS) entry which is preliminary data.</text>
</comment>
<dbReference type="InterPro" id="IPR014962">
    <property type="entry name" value="YolD"/>
</dbReference>
<dbReference type="EMBL" id="JNVM01000023">
    <property type="protein sequence ID" value="KEQ23353.1"/>
    <property type="molecule type" value="Genomic_DNA"/>
</dbReference>
<accession>A0A081NY30</accession>
<reference evidence="1 2" key="1">
    <citation type="submission" date="2014-06" db="EMBL/GenBank/DDBJ databases">
        <title>Draft genome sequence of Paenibacillus sp. MSt1.</title>
        <authorList>
            <person name="Aw Y.K."/>
            <person name="Ong K.S."/>
            <person name="Gan H.M."/>
            <person name="Lee S.M."/>
        </authorList>
    </citation>
    <scope>NUCLEOTIDE SEQUENCE [LARGE SCALE GENOMIC DNA]</scope>
    <source>
        <strain evidence="1 2">MSt1</strain>
    </source>
</reference>
<evidence type="ECO:0000313" key="2">
    <source>
        <dbReference type="Proteomes" id="UP000028123"/>
    </source>
</evidence>
<evidence type="ECO:0000313" key="1">
    <source>
        <dbReference type="EMBL" id="KEQ23353.1"/>
    </source>
</evidence>
<proteinExistence type="predicted"/>
<organism evidence="1 2">
    <name type="scientific">Paenibacillus tyrfis</name>
    <dbReference type="NCBI Taxonomy" id="1501230"/>
    <lineage>
        <taxon>Bacteria</taxon>
        <taxon>Bacillati</taxon>
        <taxon>Bacillota</taxon>
        <taxon>Bacilli</taxon>
        <taxon>Bacillales</taxon>
        <taxon>Paenibacillaceae</taxon>
        <taxon>Paenibacillus</taxon>
    </lineage>
</organism>
<sequence>MIGLPTLSKKHAAQRLARDEFELEELGTQLFEAQEEGAEIFLTVWGMDEQVRGRITNMDPRTRLVHIACYGDTLKVPYMDIMKVESPRD</sequence>
<name>A0A081NY30_9BACL</name>
<protein>
    <recommendedName>
        <fullName evidence="3">YolD-like protein</fullName>
    </recommendedName>
</protein>
<gene>
    <name evidence="1" type="ORF">ET33_17135</name>
</gene>
<dbReference type="RefSeq" id="WP_036688977.1">
    <property type="nucleotide sequence ID" value="NZ_JNVM01000023.1"/>
</dbReference>